<sequence>MTETKEGEGDPLDKLPSRQIYKNLKEGRGKHMGTGCDSESSVQDVLEKLEAYVVDCDTLGNIKQALCYVRQMNNDNGKKKEKGNYCYALYYWVAEEIWKVHKSDTTGGSTKFSKAIGGYQTKIEEKENKYGCKPPVPSTDPEVREAMKKLFDFTVDKDFICKARMGSGASVPGTYDAHVEEVKKAYSTVRDICTQKAEENNWCEDFREWYTDYNSKVTLELNCEVDSAAAVQLDAEKDMREHGKVEYHGPGPSESELASASSSTSSSHQPFSFNKFFSDDKNIVTLSSVMAAGAIFPLIGSLLYKYTDIFDRIKNSLFGGSNRNRRRGRSTIGRQHFDDTFTDNDSSTLGDDGSTTLGGGGGDVSSTLDGSSTDVSTIYNDGRSRPSTGRGRTRTGTNNRRPGNIRYYAT</sequence>
<feature type="compositionally biased region" description="Low complexity" evidence="1">
    <location>
        <begin position="385"/>
        <end position="402"/>
    </location>
</feature>
<feature type="compositionally biased region" description="Low complexity" evidence="1">
    <location>
        <begin position="364"/>
        <end position="377"/>
    </location>
</feature>
<dbReference type="InterPro" id="IPR008780">
    <property type="entry name" value="Plasmodium_Vir"/>
</dbReference>
<dbReference type="OrthoDB" id="383226at2759"/>
<dbReference type="VEuPathDB" id="PlasmoDB:PKNH_0831200"/>
<feature type="region of interest" description="Disordered" evidence="1">
    <location>
        <begin position="318"/>
        <end position="410"/>
    </location>
</feature>
<dbReference type="AlphaFoldDB" id="A0A1Y3DLM6"/>
<organism evidence="3 4">
    <name type="scientific">Plasmodium knowlesi</name>
    <dbReference type="NCBI Taxonomy" id="5850"/>
    <lineage>
        <taxon>Eukaryota</taxon>
        <taxon>Sar</taxon>
        <taxon>Alveolata</taxon>
        <taxon>Apicomplexa</taxon>
        <taxon>Aconoidasida</taxon>
        <taxon>Haemosporida</taxon>
        <taxon>Plasmodiidae</taxon>
        <taxon>Plasmodium</taxon>
        <taxon>Plasmodium (Plasmodium)</taxon>
    </lineage>
</organism>
<proteinExistence type="predicted"/>
<feature type="transmembrane region" description="Helical" evidence="2">
    <location>
        <begin position="283"/>
        <end position="304"/>
    </location>
</feature>
<evidence type="ECO:0000313" key="4">
    <source>
        <dbReference type="Proteomes" id="UP000195012"/>
    </source>
</evidence>
<name>A0A1Y3DLM6_PLAKN</name>
<dbReference type="Proteomes" id="UP000195012">
    <property type="component" value="Unassembled WGS sequence"/>
</dbReference>
<reference evidence="3 4" key="1">
    <citation type="submission" date="2017-05" db="EMBL/GenBank/DDBJ databases">
        <title>PacBio assembly of a Plasmodium knowlesi genome sequence with Hi-C correction and manual annotation of the SICAvar gene family.</title>
        <authorList>
            <person name="Lapp S.A."/>
            <person name="Geraldo J.A."/>
            <person name="Chien J.-T."/>
            <person name="Ay F."/>
            <person name="Pakala S.B."/>
            <person name="Batugedara G."/>
            <person name="Humphrey J.C."/>
            <person name="Debarry J.D."/>
            <person name="Le Roch K.G."/>
            <person name="Galinski M.R."/>
            <person name="Kissinger J.C."/>
        </authorList>
    </citation>
    <scope>NUCLEOTIDE SEQUENCE [LARGE SCALE GENOMIC DNA]</scope>
    <source>
        <strain evidence="4">Malayan Strain Pk1 (A+)</strain>
    </source>
</reference>
<keyword evidence="2" id="KW-0472">Membrane</keyword>
<dbReference type="VEuPathDB" id="PlasmoDB:PKA1H_080036500"/>
<comment type="caution">
    <text evidence="3">The sequence shown here is derived from an EMBL/GenBank/DDBJ whole genome shotgun (WGS) entry which is preliminary data.</text>
</comment>
<feature type="compositionally biased region" description="Low complexity" evidence="1">
    <location>
        <begin position="343"/>
        <end position="355"/>
    </location>
</feature>
<dbReference type="VEuPathDB" id="PlasmoDB:PKNOH_S100060000"/>
<keyword evidence="2" id="KW-1133">Transmembrane helix</keyword>
<gene>
    <name evidence="3" type="ORF">PKNOH_S100060000</name>
</gene>
<accession>A0A1Y3DLM6</accession>
<dbReference type="OMA" id="QSAYINA"/>
<dbReference type="EMBL" id="NETL01000024">
    <property type="protein sequence ID" value="OTN65841.1"/>
    <property type="molecule type" value="Genomic_DNA"/>
</dbReference>
<keyword evidence="2" id="KW-0812">Transmembrane</keyword>
<evidence type="ECO:0000256" key="2">
    <source>
        <dbReference type="SAM" id="Phobius"/>
    </source>
</evidence>
<feature type="compositionally biased region" description="Low complexity" evidence="1">
    <location>
        <begin position="253"/>
        <end position="264"/>
    </location>
</feature>
<feature type="region of interest" description="Disordered" evidence="1">
    <location>
        <begin position="239"/>
        <end position="264"/>
    </location>
</feature>
<evidence type="ECO:0000313" key="3">
    <source>
        <dbReference type="EMBL" id="OTN65841.1"/>
    </source>
</evidence>
<dbReference type="Pfam" id="PF05795">
    <property type="entry name" value="Plasmodium_Vir"/>
    <property type="match status" value="1"/>
</dbReference>
<protein>
    <submittedName>
        <fullName evidence="3">KIR protein</fullName>
    </submittedName>
</protein>
<evidence type="ECO:0000256" key="1">
    <source>
        <dbReference type="SAM" id="MobiDB-lite"/>
    </source>
</evidence>